<dbReference type="Pfam" id="PF22725">
    <property type="entry name" value="GFO_IDH_MocA_C3"/>
    <property type="match status" value="1"/>
</dbReference>
<dbReference type="PANTHER" id="PTHR43249">
    <property type="entry name" value="UDP-N-ACETYL-2-AMINO-2-DEOXY-D-GLUCURONATE OXIDASE"/>
    <property type="match status" value="1"/>
</dbReference>
<dbReference type="PANTHER" id="PTHR43249:SF1">
    <property type="entry name" value="D-GLUCOSIDE 3-DEHYDROGENASE"/>
    <property type="match status" value="1"/>
</dbReference>
<dbReference type="InterPro" id="IPR055170">
    <property type="entry name" value="GFO_IDH_MocA-like_dom"/>
</dbReference>
<proteinExistence type="predicted"/>
<sequence length="320" mass="34924">MAVKIGFVGTGGIAGMHMRQLAQVEKAQMVAFCDTVKEKSRAAAKTYGGRAYTDYRKMYDQEDIDAVYVCVPPFAHGEQEVQAAERGLALFVEKPIATTVARAEEVRSSIAAHKVVNAVGYHWRYMDATERVRRLIGRRPVGFALGSWIGGMPGVAWWRVMAQSGGQMVEQTTHIFDLARYLLGEVEEVHALGRTGLMAGVPNYDIHDASVVNLRFKGGVVASIASSCLARAGGKVGLDLYINERVLRVSSNALEVVERGHTETFQGAWDPYLKEDQTFVEAVASKNGSKIRSSYADALKTLKVTLAANRSIADGRPVEV</sequence>
<name>A0A1F6CTI9_HANXR</name>
<dbReference type="SUPFAM" id="SSF55347">
    <property type="entry name" value="Glyceraldehyde-3-phosphate dehydrogenase-like, C-terminal domain"/>
    <property type="match status" value="1"/>
</dbReference>
<evidence type="ECO:0008006" key="5">
    <source>
        <dbReference type="Google" id="ProtNLM"/>
    </source>
</evidence>
<dbReference type="InterPro" id="IPR036291">
    <property type="entry name" value="NAD(P)-bd_dom_sf"/>
</dbReference>
<dbReference type="Gene3D" id="3.30.360.10">
    <property type="entry name" value="Dihydrodipicolinate Reductase, domain 2"/>
    <property type="match status" value="1"/>
</dbReference>
<dbReference type="InterPro" id="IPR000683">
    <property type="entry name" value="Gfo/Idh/MocA-like_OxRdtase_N"/>
</dbReference>
<protein>
    <recommendedName>
        <fullName evidence="5">Oxidoreductase</fullName>
    </recommendedName>
</protein>
<evidence type="ECO:0000259" key="1">
    <source>
        <dbReference type="Pfam" id="PF01408"/>
    </source>
</evidence>
<evidence type="ECO:0000259" key="2">
    <source>
        <dbReference type="Pfam" id="PF22725"/>
    </source>
</evidence>
<reference evidence="3 4" key="1">
    <citation type="journal article" date="2016" name="Nat. Commun.">
        <title>Thousands of microbial genomes shed light on interconnected biogeochemical processes in an aquifer system.</title>
        <authorList>
            <person name="Anantharaman K."/>
            <person name="Brown C.T."/>
            <person name="Hug L.A."/>
            <person name="Sharon I."/>
            <person name="Castelle C.J."/>
            <person name="Probst A.J."/>
            <person name="Thomas B.C."/>
            <person name="Singh A."/>
            <person name="Wilkins M.J."/>
            <person name="Karaoz U."/>
            <person name="Brodie E.L."/>
            <person name="Williams K.H."/>
            <person name="Hubbard S.S."/>
            <person name="Banfield J.F."/>
        </authorList>
    </citation>
    <scope>NUCLEOTIDE SEQUENCE [LARGE SCALE GENOMIC DNA]</scope>
    <source>
        <strain evidence="4">RIFCSPLOWO2_12_FULL_64_10</strain>
    </source>
</reference>
<dbReference type="Pfam" id="PF01408">
    <property type="entry name" value="GFO_IDH_MocA"/>
    <property type="match status" value="1"/>
</dbReference>
<feature type="domain" description="Gfo/Idh/MocA-like oxidoreductase N-terminal" evidence="1">
    <location>
        <begin position="3"/>
        <end position="121"/>
    </location>
</feature>
<dbReference type="Gene3D" id="3.40.50.720">
    <property type="entry name" value="NAD(P)-binding Rossmann-like Domain"/>
    <property type="match status" value="1"/>
</dbReference>
<organism evidence="3 4">
    <name type="scientific">Handelsmanbacteria sp. (strain RIFCSPLOWO2_12_FULL_64_10)</name>
    <dbReference type="NCBI Taxonomy" id="1817868"/>
    <lineage>
        <taxon>Bacteria</taxon>
        <taxon>Candidatus Handelsmaniibacteriota</taxon>
    </lineage>
</organism>
<dbReference type="InterPro" id="IPR052515">
    <property type="entry name" value="Gfo/Idh/MocA_Oxidoreductase"/>
</dbReference>
<dbReference type="SUPFAM" id="SSF51735">
    <property type="entry name" value="NAD(P)-binding Rossmann-fold domains"/>
    <property type="match status" value="1"/>
</dbReference>
<gene>
    <name evidence="3" type="ORF">A3F84_03835</name>
</gene>
<dbReference type="AlphaFoldDB" id="A0A1F6CTI9"/>
<dbReference type="Proteomes" id="UP000178606">
    <property type="component" value="Unassembled WGS sequence"/>
</dbReference>
<feature type="domain" description="GFO/IDH/MocA-like oxidoreductase" evidence="2">
    <location>
        <begin position="157"/>
        <end position="234"/>
    </location>
</feature>
<accession>A0A1F6CTI9</accession>
<evidence type="ECO:0000313" key="4">
    <source>
        <dbReference type="Proteomes" id="UP000178606"/>
    </source>
</evidence>
<dbReference type="EMBL" id="MFKF01000153">
    <property type="protein sequence ID" value="OGG52202.1"/>
    <property type="molecule type" value="Genomic_DNA"/>
</dbReference>
<comment type="caution">
    <text evidence="3">The sequence shown here is derived from an EMBL/GenBank/DDBJ whole genome shotgun (WGS) entry which is preliminary data.</text>
</comment>
<evidence type="ECO:0000313" key="3">
    <source>
        <dbReference type="EMBL" id="OGG52202.1"/>
    </source>
</evidence>
<dbReference type="GO" id="GO:0000166">
    <property type="term" value="F:nucleotide binding"/>
    <property type="evidence" value="ECO:0007669"/>
    <property type="project" value="InterPro"/>
</dbReference>